<proteinExistence type="predicted"/>
<protein>
    <submittedName>
        <fullName evidence="3">LamG domain-containing protein</fullName>
    </submittedName>
</protein>
<dbReference type="KEGG" id="plei:Q9312_06230"/>
<dbReference type="RefSeq" id="WP_309203724.1">
    <property type="nucleotide sequence ID" value="NZ_CP133548.1"/>
</dbReference>
<sequence>MMTTIMTNSTKQRLKKPTVKMMVVPVLFSVLAACTGGGPENAPVNQNQGNNGGNNYSGPPPQTDDVQRFQTYFWSNVLDKCGDCHNEGGQSPTFARQDDVNLAYAEANTVADLGSPADSRLVAKVLSGHNCWLSSNQACADTMTSYITNWAGNSGNASTEIELSDPPTLSDPGATKNFPEDPTLFQTYVYPLLTQYCSDCHKESATTPISPFFASDDINSAYAAAQSRINLDTPADSRFVTRLRSEFHNCWDVCEYDDPNLVSDSDEMEAAIAQFSDAIPVSQLDPDTVSSKAMTLYNGILASSGGRHEVDAIATWQFKAGQNNTAFDTSGVEPALELTLNGEFEWVGGWGINLKGGSARASTANSKKLHDLIKATNEYTIEGWFAPANVTQEGPARIVSYSGGETTRNFMLGQTLYNYDFLNRSTNSDANGEPGLSTADADERLQATLQHVAITYDPVNGRRIYVNGEYTGDVDGVEPGTLNDWDDTYILVLGSETNNDFKWQGVIKFLSIHNRALTAEQVSQNFNAGVGERFYLLFNISQIINPTDEANGTNEARAYIVFEAAQWDSYSYLFNAPFFISLNPDFTPQAIPLKGMSLGINGKESPVGQAYRNLDLTLDGANYDPDAGQVVSTLGTVIGLEQGPSVDEFFLTFEQLGDKTNVRVDADPSPVPTPPDASPVASEIGVRTFEEVYATLAQMTGVSMNHPKVQATYLKVKQQLPTSEGIESFLSSHQMGVTQLSIEYCSALMDDTTLRAQTFPGFNFGGSVTAAFDATGRSALIDPLLVRVMGTGLASQPADNDVSTELNNLIDTLTACGNSCEAGRTVKVAKSVCAAASGSAVMLVQ</sequence>
<feature type="signal peptide" evidence="2">
    <location>
        <begin position="1"/>
        <end position="32"/>
    </location>
</feature>
<dbReference type="Proteomes" id="UP001239782">
    <property type="component" value="Chromosome"/>
</dbReference>
<keyword evidence="2" id="KW-0732">Signal</keyword>
<evidence type="ECO:0000313" key="4">
    <source>
        <dbReference type="Proteomes" id="UP001239782"/>
    </source>
</evidence>
<evidence type="ECO:0000256" key="2">
    <source>
        <dbReference type="SAM" id="SignalP"/>
    </source>
</evidence>
<evidence type="ECO:0000313" key="3">
    <source>
        <dbReference type="EMBL" id="WMS88510.1"/>
    </source>
</evidence>
<feature type="region of interest" description="Disordered" evidence="1">
    <location>
        <begin position="41"/>
        <end position="63"/>
    </location>
</feature>
<keyword evidence="4" id="KW-1185">Reference proteome</keyword>
<organism evidence="3 4">
    <name type="scientific">Pleionea litopenaei</name>
    <dbReference type="NCBI Taxonomy" id="3070815"/>
    <lineage>
        <taxon>Bacteria</taxon>
        <taxon>Pseudomonadati</taxon>
        <taxon>Pseudomonadota</taxon>
        <taxon>Gammaproteobacteria</taxon>
        <taxon>Oceanospirillales</taxon>
        <taxon>Pleioneaceae</taxon>
        <taxon>Pleionea</taxon>
    </lineage>
</organism>
<dbReference type="Gene3D" id="2.60.120.200">
    <property type="match status" value="1"/>
</dbReference>
<name>A0AA51X8V7_9GAMM</name>
<evidence type="ECO:0000256" key="1">
    <source>
        <dbReference type="SAM" id="MobiDB-lite"/>
    </source>
</evidence>
<dbReference type="InterPro" id="IPR013320">
    <property type="entry name" value="ConA-like_dom_sf"/>
</dbReference>
<dbReference type="EMBL" id="CP133548">
    <property type="protein sequence ID" value="WMS88510.1"/>
    <property type="molecule type" value="Genomic_DNA"/>
</dbReference>
<dbReference type="SUPFAM" id="SSF49899">
    <property type="entry name" value="Concanavalin A-like lectins/glucanases"/>
    <property type="match status" value="1"/>
</dbReference>
<feature type="chain" id="PRO_5041258036" evidence="2">
    <location>
        <begin position="33"/>
        <end position="845"/>
    </location>
</feature>
<reference evidence="3 4" key="1">
    <citation type="submission" date="2023-08" db="EMBL/GenBank/DDBJ databases">
        <title>Pleionea litopenaei sp. nov., isolated from stomach of juvenile Litopenaeus vannamei.</title>
        <authorList>
            <person name="Rho A.M."/>
            <person name="Hwang C.Y."/>
        </authorList>
    </citation>
    <scope>NUCLEOTIDE SEQUENCE [LARGE SCALE GENOMIC DNA]</scope>
    <source>
        <strain evidence="3 4">HL-JVS1</strain>
    </source>
</reference>
<dbReference type="Pfam" id="PF13385">
    <property type="entry name" value="Laminin_G_3"/>
    <property type="match status" value="1"/>
</dbReference>
<dbReference type="AlphaFoldDB" id="A0AA51X8V7"/>
<gene>
    <name evidence="3" type="ORF">Q9312_06230</name>
</gene>
<accession>A0AA51X8V7</accession>